<evidence type="ECO:0000256" key="5">
    <source>
        <dbReference type="ARBA" id="ARBA00022884"/>
    </source>
</evidence>
<name>A0ABW5KR49_9FLAO</name>
<dbReference type="InterPro" id="IPR020568">
    <property type="entry name" value="Ribosomal_Su5_D2-typ_SF"/>
</dbReference>
<protein>
    <recommendedName>
        <fullName evidence="6 7">Ribonuclease P protein component</fullName>
        <shortName evidence="6">RNase P protein</shortName>
        <shortName evidence="6">RNaseP protein</shortName>
        <ecNumber evidence="6 7">3.1.26.5</ecNumber>
    </recommendedName>
    <alternativeName>
        <fullName evidence="6">Protein C5</fullName>
    </alternativeName>
</protein>
<keyword evidence="1 6" id="KW-0819">tRNA processing</keyword>
<dbReference type="Gene3D" id="3.30.230.10">
    <property type="match status" value="1"/>
</dbReference>
<evidence type="ECO:0000256" key="4">
    <source>
        <dbReference type="ARBA" id="ARBA00022801"/>
    </source>
</evidence>
<dbReference type="Pfam" id="PF00825">
    <property type="entry name" value="Ribonuclease_P"/>
    <property type="match status" value="1"/>
</dbReference>
<comment type="caution">
    <text evidence="8">The sequence shown here is derived from an EMBL/GenBank/DDBJ whole genome shotgun (WGS) entry which is preliminary data.</text>
</comment>
<keyword evidence="4 6" id="KW-0378">Hydrolase</keyword>
<dbReference type="PANTHER" id="PTHR33992">
    <property type="entry name" value="RIBONUCLEASE P PROTEIN COMPONENT"/>
    <property type="match status" value="1"/>
</dbReference>
<dbReference type="NCBIfam" id="TIGR00188">
    <property type="entry name" value="rnpA"/>
    <property type="match status" value="1"/>
</dbReference>
<evidence type="ECO:0000313" key="9">
    <source>
        <dbReference type="Proteomes" id="UP001597472"/>
    </source>
</evidence>
<comment type="function">
    <text evidence="6">RNaseP catalyzes the removal of the 5'-leader sequence from pre-tRNA to produce the mature 5'-terminus. It can also cleave other RNA substrates such as 4.5S RNA. The protein component plays an auxiliary but essential role in vivo by binding to the 5'-leader sequence and broadening the substrate specificity of the ribozyme.</text>
</comment>
<dbReference type="Proteomes" id="UP001597472">
    <property type="component" value="Unassembled WGS sequence"/>
</dbReference>
<dbReference type="RefSeq" id="WP_376892648.1">
    <property type="nucleotide sequence ID" value="NZ_JBHULS010000002.1"/>
</dbReference>
<gene>
    <name evidence="6 8" type="primary">rnpA</name>
    <name evidence="8" type="ORF">ACFSQP_06655</name>
</gene>
<evidence type="ECO:0000256" key="3">
    <source>
        <dbReference type="ARBA" id="ARBA00022759"/>
    </source>
</evidence>
<dbReference type="HAMAP" id="MF_00227">
    <property type="entry name" value="RNase_P"/>
    <property type="match status" value="1"/>
</dbReference>
<keyword evidence="2 6" id="KW-0540">Nuclease</keyword>
<proteinExistence type="inferred from homology"/>
<keyword evidence="9" id="KW-1185">Reference proteome</keyword>
<keyword evidence="3 6" id="KW-0255">Endonuclease</keyword>
<keyword evidence="5 6" id="KW-0694">RNA-binding</keyword>
<evidence type="ECO:0000256" key="2">
    <source>
        <dbReference type="ARBA" id="ARBA00022722"/>
    </source>
</evidence>
<dbReference type="PANTHER" id="PTHR33992:SF1">
    <property type="entry name" value="RIBONUCLEASE P PROTEIN COMPONENT"/>
    <property type="match status" value="1"/>
</dbReference>
<dbReference type="GO" id="GO:0004526">
    <property type="term" value="F:ribonuclease P activity"/>
    <property type="evidence" value="ECO:0007669"/>
    <property type="project" value="UniProtKB-EC"/>
</dbReference>
<evidence type="ECO:0000256" key="6">
    <source>
        <dbReference type="HAMAP-Rule" id="MF_00227"/>
    </source>
</evidence>
<dbReference type="SUPFAM" id="SSF54211">
    <property type="entry name" value="Ribosomal protein S5 domain 2-like"/>
    <property type="match status" value="1"/>
</dbReference>
<sequence>MDRRFNKHEKLKSKKLINKLFTEGQTVSAYPLRLVYLPTSLNEANTPVKTGVSVSKRYFKKAVQRIRIKRLMREAYRLNKSTYFNNLTTPHAFMILYIGNKKPTYLQMEQAMNKLFNKFINATHKATSDEKNT</sequence>
<accession>A0ABW5KR49</accession>
<dbReference type="EC" id="3.1.26.5" evidence="6 7"/>
<evidence type="ECO:0000256" key="7">
    <source>
        <dbReference type="NCBIfam" id="TIGR00188"/>
    </source>
</evidence>
<comment type="subunit">
    <text evidence="6">Consists of a catalytic RNA component (M1 or rnpB) and a protein subunit.</text>
</comment>
<reference evidence="9" key="1">
    <citation type="journal article" date="2019" name="Int. J. Syst. Evol. Microbiol.">
        <title>The Global Catalogue of Microorganisms (GCM) 10K type strain sequencing project: providing services to taxonomists for standard genome sequencing and annotation.</title>
        <authorList>
            <consortium name="The Broad Institute Genomics Platform"/>
            <consortium name="The Broad Institute Genome Sequencing Center for Infectious Disease"/>
            <person name="Wu L."/>
            <person name="Ma J."/>
        </authorList>
    </citation>
    <scope>NUCLEOTIDE SEQUENCE [LARGE SCALE GENOMIC DNA]</scope>
    <source>
        <strain evidence="9">KCTC 42587</strain>
    </source>
</reference>
<organism evidence="8 9">
    <name type="scientific">Bizionia sediminis</name>
    <dbReference type="NCBI Taxonomy" id="1737064"/>
    <lineage>
        <taxon>Bacteria</taxon>
        <taxon>Pseudomonadati</taxon>
        <taxon>Bacteroidota</taxon>
        <taxon>Flavobacteriia</taxon>
        <taxon>Flavobacteriales</taxon>
        <taxon>Flavobacteriaceae</taxon>
        <taxon>Bizionia</taxon>
    </lineage>
</organism>
<comment type="catalytic activity">
    <reaction evidence="6">
        <text>Endonucleolytic cleavage of RNA, removing 5'-extranucleotides from tRNA precursor.</text>
        <dbReference type="EC" id="3.1.26.5"/>
    </reaction>
</comment>
<dbReference type="InterPro" id="IPR014721">
    <property type="entry name" value="Ribsml_uS5_D2-typ_fold_subgr"/>
</dbReference>
<evidence type="ECO:0000256" key="1">
    <source>
        <dbReference type="ARBA" id="ARBA00022694"/>
    </source>
</evidence>
<evidence type="ECO:0000313" key="8">
    <source>
        <dbReference type="EMBL" id="MFD2551492.1"/>
    </source>
</evidence>
<dbReference type="EMBL" id="JBHULS010000002">
    <property type="protein sequence ID" value="MFD2551492.1"/>
    <property type="molecule type" value="Genomic_DNA"/>
</dbReference>
<comment type="similarity">
    <text evidence="6">Belongs to the RnpA family.</text>
</comment>
<dbReference type="InterPro" id="IPR000100">
    <property type="entry name" value="RNase_P"/>
</dbReference>